<gene>
    <name evidence="2" type="ORF">N7517_006673</name>
</gene>
<comment type="caution">
    <text evidence="2">The sequence shown here is derived from an EMBL/GenBank/DDBJ whole genome shotgun (WGS) entry which is preliminary data.</text>
</comment>
<organism evidence="2 3">
    <name type="scientific">Penicillium concentricum</name>
    <dbReference type="NCBI Taxonomy" id="293559"/>
    <lineage>
        <taxon>Eukaryota</taxon>
        <taxon>Fungi</taxon>
        <taxon>Dikarya</taxon>
        <taxon>Ascomycota</taxon>
        <taxon>Pezizomycotina</taxon>
        <taxon>Eurotiomycetes</taxon>
        <taxon>Eurotiomycetidae</taxon>
        <taxon>Eurotiales</taxon>
        <taxon>Aspergillaceae</taxon>
        <taxon>Penicillium</taxon>
    </lineage>
</organism>
<reference evidence="2" key="1">
    <citation type="submission" date="2022-12" db="EMBL/GenBank/DDBJ databases">
        <authorList>
            <person name="Petersen C."/>
        </authorList>
    </citation>
    <scope>NUCLEOTIDE SEQUENCE</scope>
    <source>
        <strain evidence="2">IBT 3081</strain>
    </source>
</reference>
<keyword evidence="1" id="KW-0472">Membrane</keyword>
<protein>
    <submittedName>
        <fullName evidence="2">Uncharacterized protein</fullName>
    </submittedName>
</protein>
<reference evidence="2" key="2">
    <citation type="journal article" date="2023" name="IMA Fungus">
        <title>Comparative genomic study of the Penicillium genus elucidates a diverse pangenome and 15 lateral gene transfer events.</title>
        <authorList>
            <person name="Petersen C."/>
            <person name="Sorensen T."/>
            <person name="Nielsen M.R."/>
            <person name="Sondergaard T.E."/>
            <person name="Sorensen J.L."/>
            <person name="Fitzpatrick D.A."/>
            <person name="Frisvad J.C."/>
            <person name="Nielsen K.L."/>
        </authorList>
    </citation>
    <scope>NUCLEOTIDE SEQUENCE</scope>
    <source>
        <strain evidence="2">IBT 3081</strain>
    </source>
</reference>
<evidence type="ECO:0000256" key="1">
    <source>
        <dbReference type="SAM" id="Phobius"/>
    </source>
</evidence>
<evidence type="ECO:0000313" key="3">
    <source>
        <dbReference type="Proteomes" id="UP001147752"/>
    </source>
</evidence>
<feature type="transmembrane region" description="Helical" evidence="1">
    <location>
        <begin position="402"/>
        <end position="421"/>
    </location>
</feature>
<dbReference type="RefSeq" id="XP_056580653.1">
    <property type="nucleotide sequence ID" value="XM_056724403.1"/>
</dbReference>
<feature type="transmembrane region" description="Helical" evidence="1">
    <location>
        <begin position="292"/>
        <end position="315"/>
    </location>
</feature>
<dbReference type="Proteomes" id="UP001147752">
    <property type="component" value="Unassembled WGS sequence"/>
</dbReference>
<sequence>MQTFKSNCTLPPESVGFISSPNTRGTLDIVWSCLSVLILCTWSVIHLNVPIESTPNGKRQEYTRKLFLFWTKLKWMFINLAAPEWALGQAWSLYHSVALLEDRFQKYQREDSVPWSRSHIYYANMGGFSIRFDESLNEPEFSLQDVKPYETNLFSPLNYGYPPQGFRPLPRAQRQFFDLWMMNGIDSPEHIQESVRKISKSIGDINWKPDQYNIRAIRMAVFILSPDHFADEKERKKFFFNSETWFENIRYLCGDLWVLDANQLLLARERGIIETLPSISQASLDDRNKGNLFVTLLTIFQISWMVIQLIVRLALNLPSSQLEIVTLSFAICSTITYLLLFNKPKDVQTSHTIKAAKRPSAEDLILIANAGPSGFAFARASIWIPNNILSRDTTHREDGNFMMYLASSAAMIIFGGIHCIAWNFKFPTEVEKLCWHISTIITAVTVPLLWALNQTRGKVIELIVMSDTDRSLLAKVASVIQKASWLIVLVFSSARLFITVEAFRSLAFLPPGAFLGTWSAGIPHVG</sequence>
<accession>A0A9W9VAC5</accession>
<keyword evidence="1" id="KW-1133">Transmembrane helix</keyword>
<dbReference type="PANTHER" id="PTHR35043">
    <property type="entry name" value="TRANSCRIPTION FACTOR DOMAIN-CONTAINING PROTEIN"/>
    <property type="match status" value="1"/>
</dbReference>
<dbReference type="EMBL" id="JAPZBT010000002">
    <property type="protein sequence ID" value="KAJ5374667.1"/>
    <property type="molecule type" value="Genomic_DNA"/>
</dbReference>
<keyword evidence="3" id="KW-1185">Reference proteome</keyword>
<dbReference type="OrthoDB" id="9451547at2759"/>
<feature type="transmembrane region" description="Helical" evidence="1">
    <location>
        <begin position="433"/>
        <end position="452"/>
    </location>
</feature>
<feature type="transmembrane region" description="Helical" evidence="1">
    <location>
        <begin position="321"/>
        <end position="342"/>
    </location>
</feature>
<keyword evidence="1" id="KW-0812">Transmembrane</keyword>
<evidence type="ECO:0000313" key="2">
    <source>
        <dbReference type="EMBL" id="KAJ5374667.1"/>
    </source>
</evidence>
<dbReference type="PANTHER" id="PTHR35043:SF7">
    <property type="entry name" value="TRANSCRIPTION FACTOR DOMAIN-CONTAINING PROTEIN"/>
    <property type="match status" value="1"/>
</dbReference>
<dbReference type="AlphaFoldDB" id="A0A9W9VAC5"/>
<proteinExistence type="predicted"/>
<dbReference type="GeneID" id="81463586"/>
<name>A0A9W9VAC5_9EURO</name>